<protein>
    <recommendedName>
        <fullName evidence="3">CCHC-type domain-containing protein</fullName>
    </recommendedName>
</protein>
<feature type="domain" description="CCHC-type" evidence="3">
    <location>
        <begin position="242"/>
        <end position="257"/>
    </location>
</feature>
<dbReference type="AlphaFoldDB" id="A0A225VU19"/>
<evidence type="ECO:0000313" key="4">
    <source>
        <dbReference type="EMBL" id="OWZ08946.1"/>
    </source>
</evidence>
<gene>
    <name evidence="4" type="ORF">PHMEG_00018437</name>
</gene>
<dbReference type="SUPFAM" id="SSF57756">
    <property type="entry name" value="Retrovirus zinc finger-like domains"/>
    <property type="match status" value="1"/>
</dbReference>
<keyword evidence="1" id="KW-0862">Zinc</keyword>
<evidence type="ECO:0000259" key="3">
    <source>
        <dbReference type="PROSITE" id="PS50158"/>
    </source>
</evidence>
<keyword evidence="1" id="KW-0479">Metal-binding</keyword>
<evidence type="ECO:0000256" key="1">
    <source>
        <dbReference type="PROSITE-ProRule" id="PRU00047"/>
    </source>
</evidence>
<dbReference type="GO" id="GO:0008270">
    <property type="term" value="F:zinc ion binding"/>
    <property type="evidence" value="ECO:0007669"/>
    <property type="project" value="UniProtKB-KW"/>
</dbReference>
<reference evidence="5" key="1">
    <citation type="submission" date="2017-03" db="EMBL/GenBank/DDBJ databases">
        <title>Phytopthora megakarya and P. palmivora, two closely related causual agents of cacao black pod achieved similar genome size and gene model numbers by different mechanisms.</title>
        <authorList>
            <person name="Ali S."/>
            <person name="Shao J."/>
            <person name="Larry D.J."/>
            <person name="Kronmiller B."/>
            <person name="Shen D."/>
            <person name="Strem M.D."/>
            <person name="Melnick R.L."/>
            <person name="Guiltinan M.J."/>
            <person name="Tyler B.M."/>
            <person name="Meinhardt L.W."/>
            <person name="Bailey B.A."/>
        </authorList>
    </citation>
    <scope>NUCLEOTIDE SEQUENCE [LARGE SCALE GENOMIC DNA]</scope>
    <source>
        <strain evidence="5">zdho120</strain>
    </source>
</reference>
<dbReference type="SMART" id="SM00343">
    <property type="entry name" value="ZnF_C2HC"/>
    <property type="match status" value="1"/>
</dbReference>
<dbReference type="InterPro" id="IPR036875">
    <property type="entry name" value="Znf_CCHC_sf"/>
</dbReference>
<dbReference type="STRING" id="4795.A0A225VU19"/>
<sequence>MNANANAGSGGGGNVNAAANAPAVVAAAVQRRRPHVRGSTKPPLFQGTFELYQAELELFLGERESWDLVTGAEMRHATDNDQQSLFDRKDRVARATILRGLRGCKNDDASKLYQCTHRPDQSMEEYLRTMTQLRQQLRNMGAEHAVSDADMACLLLMGVAMTHREMIEQFDLPTRQGNPPTLQQVTNALRSRDERDRMVEMAGGSRGAVMHVGGAGSGARPGGSAGSISFGGKGGGKKPFIRKCYYCKKPGHLRRDCWHYKNKSKKDESKPEKAKEAAPAKKDGGEGKRNGHGVIKHMEWLHNGDSSSDEDEMVGMVQKSACAGSLSEWMLDSGTTTHVCCDRSLFTSKKKSKASFKVWTVGKRGVFAEWSDQSAESGCDGR</sequence>
<feature type="compositionally biased region" description="Basic and acidic residues" evidence="2">
    <location>
        <begin position="262"/>
        <end position="289"/>
    </location>
</feature>
<dbReference type="PROSITE" id="PS50158">
    <property type="entry name" value="ZF_CCHC"/>
    <property type="match status" value="1"/>
</dbReference>
<feature type="region of interest" description="Disordered" evidence="2">
    <location>
        <begin position="262"/>
        <end position="292"/>
    </location>
</feature>
<dbReference type="GO" id="GO:0003676">
    <property type="term" value="F:nucleic acid binding"/>
    <property type="evidence" value="ECO:0007669"/>
    <property type="project" value="InterPro"/>
</dbReference>
<organism evidence="4 5">
    <name type="scientific">Phytophthora megakarya</name>
    <dbReference type="NCBI Taxonomy" id="4795"/>
    <lineage>
        <taxon>Eukaryota</taxon>
        <taxon>Sar</taxon>
        <taxon>Stramenopiles</taxon>
        <taxon>Oomycota</taxon>
        <taxon>Peronosporomycetes</taxon>
        <taxon>Peronosporales</taxon>
        <taxon>Peronosporaceae</taxon>
        <taxon>Phytophthora</taxon>
    </lineage>
</organism>
<comment type="caution">
    <text evidence="4">The sequence shown here is derived from an EMBL/GenBank/DDBJ whole genome shotgun (WGS) entry which is preliminary data.</text>
</comment>
<evidence type="ECO:0000313" key="5">
    <source>
        <dbReference type="Proteomes" id="UP000198211"/>
    </source>
</evidence>
<accession>A0A225VU19</accession>
<dbReference type="OrthoDB" id="120431at2759"/>
<dbReference type="Pfam" id="PF00098">
    <property type="entry name" value="zf-CCHC"/>
    <property type="match status" value="1"/>
</dbReference>
<dbReference type="Gene3D" id="4.10.60.10">
    <property type="entry name" value="Zinc finger, CCHC-type"/>
    <property type="match status" value="1"/>
</dbReference>
<keyword evidence="1" id="KW-0863">Zinc-finger</keyword>
<dbReference type="Proteomes" id="UP000198211">
    <property type="component" value="Unassembled WGS sequence"/>
</dbReference>
<evidence type="ECO:0000256" key="2">
    <source>
        <dbReference type="SAM" id="MobiDB-lite"/>
    </source>
</evidence>
<keyword evidence="5" id="KW-1185">Reference proteome</keyword>
<proteinExistence type="predicted"/>
<name>A0A225VU19_9STRA</name>
<dbReference type="EMBL" id="NBNE01002970">
    <property type="protein sequence ID" value="OWZ08946.1"/>
    <property type="molecule type" value="Genomic_DNA"/>
</dbReference>
<dbReference type="InterPro" id="IPR001878">
    <property type="entry name" value="Znf_CCHC"/>
</dbReference>